<organism evidence="3">
    <name type="scientific">Naegleria gruberi</name>
    <name type="common">Amoeba</name>
    <dbReference type="NCBI Taxonomy" id="5762"/>
    <lineage>
        <taxon>Eukaryota</taxon>
        <taxon>Discoba</taxon>
        <taxon>Heterolobosea</taxon>
        <taxon>Tetramitia</taxon>
        <taxon>Eutetramitia</taxon>
        <taxon>Vahlkampfiidae</taxon>
        <taxon>Naegleria</taxon>
    </lineage>
</organism>
<dbReference type="KEGG" id="ngr:NAEGRDRAFT_31865"/>
<dbReference type="InParanoid" id="D2V881"/>
<keyword evidence="3" id="KW-1185">Reference proteome</keyword>
<dbReference type="Gene3D" id="1.10.510.10">
    <property type="entry name" value="Transferase(Phosphotransferase) domain 1"/>
    <property type="match status" value="1"/>
</dbReference>
<dbReference type="InterPro" id="IPR008271">
    <property type="entry name" value="Ser/Thr_kinase_AS"/>
</dbReference>
<dbReference type="PIRSF" id="PIRSF000654">
    <property type="entry name" value="Integrin-linked_kinase"/>
    <property type="match status" value="1"/>
</dbReference>
<dbReference type="InterPro" id="IPR000719">
    <property type="entry name" value="Prot_kinase_dom"/>
</dbReference>
<dbReference type="Gene3D" id="3.30.200.20">
    <property type="entry name" value="Phosphorylase Kinase, domain 1"/>
    <property type="match status" value="1"/>
</dbReference>
<dbReference type="Proteomes" id="UP000006671">
    <property type="component" value="Unassembled WGS sequence"/>
</dbReference>
<reference evidence="2 3" key="1">
    <citation type="journal article" date="2010" name="Cell">
        <title>The genome of Naegleria gruberi illuminates early eukaryotic versatility.</title>
        <authorList>
            <person name="Fritz-Laylin L.K."/>
            <person name="Prochnik S.E."/>
            <person name="Ginger M.L."/>
            <person name="Dacks J.B."/>
            <person name="Carpenter M.L."/>
            <person name="Field M.C."/>
            <person name="Kuo A."/>
            <person name="Paredez A."/>
            <person name="Chapman J."/>
            <person name="Pham J."/>
            <person name="Shu S."/>
            <person name="Neupane R."/>
            <person name="Cipriano M."/>
            <person name="Mancuso J."/>
            <person name="Tu H."/>
            <person name="Salamov A."/>
            <person name="Lindquist E."/>
            <person name="Shapiro H."/>
            <person name="Lucas S."/>
            <person name="Grigoriev I.V."/>
            <person name="Cande W.Z."/>
            <person name="Fulton C."/>
            <person name="Rokhsar D.S."/>
            <person name="Dawson S.C."/>
        </authorList>
    </citation>
    <scope>NUCLEOTIDE SEQUENCE [LARGE SCALE GENOMIC DNA]</scope>
    <source>
        <strain evidence="2 3">NEG-M</strain>
    </source>
</reference>
<accession>D2V881</accession>
<dbReference type="FunFam" id="1.10.510.10:FF:001565">
    <property type="entry name" value="WNK protein kinase"/>
    <property type="match status" value="1"/>
</dbReference>
<dbReference type="GeneID" id="8861310"/>
<evidence type="ECO:0000313" key="2">
    <source>
        <dbReference type="EMBL" id="EFC47133.1"/>
    </source>
</evidence>
<evidence type="ECO:0000259" key="1">
    <source>
        <dbReference type="PROSITE" id="PS50011"/>
    </source>
</evidence>
<dbReference type="SUPFAM" id="SSF56112">
    <property type="entry name" value="Protein kinase-like (PK-like)"/>
    <property type="match status" value="1"/>
</dbReference>
<dbReference type="GO" id="GO:0004672">
    <property type="term" value="F:protein kinase activity"/>
    <property type="evidence" value="ECO:0007669"/>
    <property type="project" value="InterPro"/>
</dbReference>
<dbReference type="SMART" id="SM00220">
    <property type="entry name" value="S_TKc"/>
    <property type="match status" value="1"/>
</dbReference>
<dbReference type="InterPro" id="IPR011009">
    <property type="entry name" value="Kinase-like_dom_sf"/>
</dbReference>
<dbReference type="InterPro" id="IPR050588">
    <property type="entry name" value="WNK_Ser-Thr_kinase"/>
</dbReference>
<dbReference type="Pfam" id="PF00069">
    <property type="entry name" value="Pkinase"/>
    <property type="match status" value="1"/>
</dbReference>
<sequence length="273" mass="31288">MSKEIKTDPKGRYSKKELLGSGAFKTVYRAYDTEEGIEVAWNQIKLAGVAPNQKKKIMQEISILGQLKHASIINIYDSWETEDDYLIFITELMSSGTLKDFIRNSKKVRLRNIKKWCKQVLEGLSYLHAHSIIHRDLKCDNIFMNGSRGEVKIGDLGLSVSMKDKKFATSVNGTPEFMAPEFYEERYNEKVDIYAFGLCVLEMVTGEYPYSECNSIAQVYRRVTSGVKPEGIERVKDPDVKEFINLCICHKDIRPSAAELMNHRFMTDITNND</sequence>
<proteinExistence type="predicted"/>
<protein>
    <submittedName>
        <fullName evidence="2">Predicted protein</fullName>
    </submittedName>
</protein>
<feature type="domain" description="Protein kinase" evidence="1">
    <location>
        <begin position="13"/>
        <end position="266"/>
    </location>
</feature>
<dbReference type="STRING" id="5762.D2V881"/>
<dbReference type="GO" id="GO:0005524">
    <property type="term" value="F:ATP binding"/>
    <property type="evidence" value="ECO:0007669"/>
    <property type="project" value="InterPro"/>
</dbReference>
<dbReference type="OrthoDB" id="4062651at2759"/>
<dbReference type="PROSITE" id="PS50011">
    <property type="entry name" value="PROTEIN_KINASE_DOM"/>
    <property type="match status" value="1"/>
</dbReference>
<dbReference type="OMA" id="YRKVTNV"/>
<dbReference type="PANTHER" id="PTHR13902">
    <property type="entry name" value="SERINE/THREONINE-PROTEIN KINASE WNK WITH NO LYSINE -RELATED"/>
    <property type="match status" value="1"/>
</dbReference>
<name>D2V881_NAEGR</name>
<dbReference type="VEuPathDB" id="AmoebaDB:NAEGRDRAFT_31865"/>
<dbReference type="CDD" id="cd13983">
    <property type="entry name" value="STKc_WNK"/>
    <property type="match status" value="1"/>
</dbReference>
<dbReference type="PROSITE" id="PS00108">
    <property type="entry name" value="PROTEIN_KINASE_ST"/>
    <property type="match status" value="1"/>
</dbReference>
<evidence type="ECO:0000313" key="3">
    <source>
        <dbReference type="Proteomes" id="UP000006671"/>
    </source>
</evidence>
<feature type="non-terminal residue" evidence="2">
    <location>
        <position position="273"/>
    </location>
</feature>
<dbReference type="eggNOG" id="KOG0584">
    <property type="taxonomic scope" value="Eukaryota"/>
</dbReference>
<dbReference type="EMBL" id="GG738856">
    <property type="protein sequence ID" value="EFC47133.1"/>
    <property type="molecule type" value="Genomic_DNA"/>
</dbReference>
<dbReference type="AlphaFoldDB" id="D2V881"/>
<dbReference type="RefSeq" id="XP_002679877.1">
    <property type="nucleotide sequence ID" value="XM_002679831.1"/>
</dbReference>
<gene>
    <name evidence="2" type="ORF">NAEGRDRAFT_31865</name>
</gene>